<accession>A0A0S7Y2K9</accession>
<name>A0A0S7Y2K9_UNCSA</name>
<keyword evidence="1" id="KW-0812">Transmembrane</keyword>
<organism evidence="2 3">
    <name type="scientific">candidate division WOR-1 bacterium DG_54_3</name>
    <dbReference type="NCBI Taxonomy" id="1703775"/>
    <lineage>
        <taxon>Bacteria</taxon>
        <taxon>Bacillati</taxon>
        <taxon>Saganbacteria</taxon>
    </lineage>
</organism>
<keyword evidence="1" id="KW-1133">Transmembrane helix</keyword>
<evidence type="ECO:0000313" key="3">
    <source>
        <dbReference type="Proteomes" id="UP000051861"/>
    </source>
</evidence>
<dbReference type="Proteomes" id="UP000051861">
    <property type="component" value="Unassembled WGS sequence"/>
</dbReference>
<evidence type="ECO:0000256" key="1">
    <source>
        <dbReference type="SAM" id="Phobius"/>
    </source>
</evidence>
<dbReference type="PANTHER" id="PTHR42754:SF1">
    <property type="entry name" value="LIPOPROTEIN"/>
    <property type="match status" value="1"/>
</dbReference>
<dbReference type="EMBL" id="LIZX01000036">
    <property type="protein sequence ID" value="KPJ68918.1"/>
    <property type="molecule type" value="Genomic_DNA"/>
</dbReference>
<proteinExistence type="predicted"/>
<protein>
    <submittedName>
        <fullName evidence="2">Uncharacterized protein</fullName>
    </submittedName>
</protein>
<dbReference type="AlphaFoldDB" id="A0A0S7Y2K9"/>
<gene>
    <name evidence="2" type="ORF">AMJ44_05090</name>
</gene>
<reference evidence="2 3" key="1">
    <citation type="journal article" date="2015" name="Microbiome">
        <title>Genomic resolution of linkages in carbon, nitrogen, and sulfur cycling among widespread estuary sediment bacteria.</title>
        <authorList>
            <person name="Baker B.J."/>
            <person name="Lazar C.S."/>
            <person name="Teske A.P."/>
            <person name="Dick G.J."/>
        </authorList>
    </citation>
    <scope>NUCLEOTIDE SEQUENCE [LARGE SCALE GENOMIC DNA]</scope>
    <source>
        <strain evidence="2">DG_54_3</strain>
    </source>
</reference>
<keyword evidence="1" id="KW-0472">Membrane</keyword>
<feature type="transmembrane region" description="Helical" evidence="1">
    <location>
        <begin position="20"/>
        <end position="39"/>
    </location>
</feature>
<dbReference type="PANTHER" id="PTHR42754">
    <property type="entry name" value="ENDOGLUCANASE"/>
    <property type="match status" value="1"/>
</dbReference>
<comment type="caution">
    <text evidence="2">The sequence shown here is derived from an EMBL/GenBank/DDBJ whole genome shotgun (WGS) entry which is preliminary data.</text>
</comment>
<evidence type="ECO:0000313" key="2">
    <source>
        <dbReference type="EMBL" id="KPJ68918.1"/>
    </source>
</evidence>
<sequence length="918" mass="101132">MKCLISNVKCQMNLRLRRIIKIIVPLLVIFNLSFVILVMPAHAAEPKAIWATYGMLINDTQGNTPQQNPKILSDQYGGYIIVWEDGRAGFYDIYAQKIDEAGKLLWAKEGIAACRYFGNQNFPQMASDGAGGTIIVWQDYRNGNSDVFAQRIDYAGNPLWGEGGIPVCTAAAGQFAPETISDDAGGAIIVWHDYRSGAGEDVYAQRIDGKGSFLWQENGIPISTAFGTQWYPKVASDHAGGAIIVWADGRISSADNNIFAQRIDPAGKILWQKDGIPVCSAAHNQERPVILSVEEGAIIAWNDSRSGNADIYAQKIDLSGKAQWQKEGVAVCLFPYSQENPKLSPDGAGGTIVVWTDHRAEESDIYAQRIYKDGKAAWQDNGRPICQLTGQQKNPEIVKLKNKDWVVIWEDERKQEREPDLFAQKINEAGTPLWKTEGVLIVSARQTQESPAIAPTPAGDVIVAWEDSRFGNFDIYSQKISPDGKLLWKDAGVVVCSASGSVVQQNIEATFNNKGEIILVFEDARSGFFNIYAQKINKAGKLAWESQGIPIAKAAANQFNPHLVPDGKGGAIVSWEDRRIQESPSIRAQRLSSEGKRVWESSLSLAAIQSRQTNHLMISDGAGGAIVAWQDDRDVLSLQDIYAQRISGKGELLWGKKGKILISANGDQVDLALISDGAGGAILAWTDYRRGDRNPDIYAQRVDAKGNPLWKEDGVLICGAPDIQRTPRLIADEAGGAVVSWTDKGGGSYDIYAQRVNKSGRPLWMTDGIPINQLGRTQQNPRFGNEAILAWEDYRYGNWDIFAGAVDPSGKLRWGEEGVPVALIPHTQYAPQMVSWKNGSVIIAWEDYRSGKQYEIYIQKLNREGDFSWAENGIKLQTKGGGRAPKILADFSENSFYLFWEDYAGGGKAIYGQKFIVD</sequence>